<reference evidence="1" key="1">
    <citation type="journal article" date="2020" name="Stud. Mycol.">
        <title>101 Dothideomycetes genomes: a test case for predicting lifestyles and emergence of pathogens.</title>
        <authorList>
            <person name="Haridas S."/>
            <person name="Albert R."/>
            <person name="Binder M."/>
            <person name="Bloem J."/>
            <person name="Labutti K."/>
            <person name="Salamov A."/>
            <person name="Andreopoulos B."/>
            <person name="Baker S."/>
            <person name="Barry K."/>
            <person name="Bills G."/>
            <person name="Bluhm B."/>
            <person name="Cannon C."/>
            <person name="Castanera R."/>
            <person name="Culley D."/>
            <person name="Daum C."/>
            <person name="Ezra D."/>
            <person name="Gonzalez J."/>
            <person name="Henrissat B."/>
            <person name="Kuo A."/>
            <person name="Liang C."/>
            <person name="Lipzen A."/>
            <person name="Lutzoni F."/>
            <person name="Magnuson J."/>
            <person name="Mondo S."/>
            <person name="Nolan M."/>
            <person name="Ohm R."/>
            <person name="Pangilinan J."/>
            <person name="Park H.-J."/>
            <person name="Ramirez L."/>
            <person name="Alfaro M."/>
            <person name="Sun H."/>
            <person name="Tritt A."/>
            <person name="Yoshinaga Y."/>
            <person name="Zwiers L.-H."/>
            <person name="Turgeon B."/>
            <person name="Goodwin S."/>
            <person name="Spatafora J."/>
            <person name="Crous P."/>
            <person name="Grigoriev I."/>
        </authorList>
    </citation>
    <scope>NUCLEOTIDE SEQUENCE</scope>
    <source>
        <strain evidence="1">CBS 110217</strain>
    </source>
</reference>
<sequence length="196" mass="23314">MLRKVETIREQTPRMFLDYRKADMFAYEGGIVFYATHWPQTLCEFGHTDFRTWAKICYEGPDHQSHTVMPAPVQHFIEQAGYQLLEQLRKPCIDYISERWLGTASHYFAFDLKVKHNAFARIRTLRAFTRGQKSMPRQLQDCHIYWTRRGSEKGMIIWDQVDRKRWYTPKGTEKTIQDMWNDLGLEAGWEAGEVLD</sequence>
<gene>
    <name evidence="1" type="ORF">EK21DRAFT_114655</name>
</gene>
<dbReference type="AlphaFoldDB" id="A0A9P4H3G3"/>
<accession>A0A9P4H3G3</accession>
<evidence type="ECO:0000313" key="1">
    <source>
        <dbReference type="EMBL" id="KAF2027568.1"/>
    </source>
</evidence>
<comment type="caution">
    <text evidence="1">The sequence shown here is derived from an EMBL/GenBank/DDBJ whole genome shotgun (WGS) entry which is preliminary data.</text>
</comment>
<protein>
    <submittedName>
        <fullName evidence="1">Uncharacterized protein</fullName>
    </submittedName>
</protein>
<evidence type="ECO:0000313" key="2">
    <source>
        <dbReference type="Proteomes" id="UP000799777"/>
    </source>
</evidence>
<proteinExistence type="predicted"/>
<dbReference type="Proteomes" id="UP000799777">
    <property type="component" value="Unassembled WGS sequence"/>
</dbReference>
<dbReference type="EMBL" id="ML978224">
    <property type="protein sequence ID" value="KAF2027568.1"/>
    <property type="molecule type" value="Genomic_DNA"/>
</dbReference>
<organism evidence="1 2">
    <name type="scientific">Setomelanomma holmii</name>
    <dbReference type="NCBI Taxonomy" id="210430"/>
    <lineage>
        <taxon>Eukaryota</taxon>
        <taxon>Fungi</taxon>
        <taxon>Dikarya</taxon>
        <taxon>Ascomycota</taxon>
        <taxon>Pezizomycotina</taxon>
        <taxon>Dothideomycetes</taxon>
        <taxon>Pleosporomycetidae</taxon>
        <taxon>Pleosporales</taxon>
        <taxon>Pleosporineae</taxon>
        <taxon>Phaeosphaeriaceae</taxon>
        <taxon>Setomelanomma</taxon>
    </lineage>
</organism>
<name>A0A9P4H3G3_9PLEO</name>
<keyword evidence="2" id="KW-1185">Reference proteome</keyword>